<feature type="binding site" evidence="6">
    <location>
        <position position="36"/>
    </location>
    <ligand>
        <name>Zn(2+)</name>
        <dbReference type="ChEBI" id="CHEBI:29105"/>
    </ligand>
</feature>
<feature type="binding site" evidence="6">
    <location>
        <position position="38"/>
    </location>
    <ligand>
        <name>Zn(2+)</name>
        <dbReference type="ChEBI" id="CHEBI:29105"/>
    </ligand>
</feature>
<evidence type="ECO:0000256" key="4">
    <source>
        <dbReference type="ARBA" id="ARBA00022833"/>
    </source>
</evidence>
<dbReference type="InterPro" id="IPR001765">
    <property type="entry name" value="Carbonic_anhydrase"/>
</dbReference>
<accession>A0A1I0RLB0</accession>
<comment type="cofactor">
    <cofactor evidence="6">
        <name>Zn(2+)</name>
        <dbReference type="ChEBI" id="CHEBI:29105"/>
    </cofactor>
    <text evidence="6">Binds 1 zinc ion per subunit.</text>
</comment>
<dbReference type="SUPFAM" id="SSF53056">
    <property type="entry name" value="beta-carbonic anhydrase, cab"/>
    <property type="match status" value="1"/>
</dbReference>
<dbReference type="EC" id="4.2.1.1" evidence="2"/>
<dbReference type="GO" id="GO:0004089">
    <property type="term" value="F:carbonate dehydratase activity"/>
    <property type="evidence" value="ECO:0007669"/>
    <property type="project" value="UniProtKB-EC"/>
</dbReference>
<keyword evidence="3 6" id="KW-0479">Metal-binding</keyword>
<proteinExistence type="inferred from homology"/>
<keyword evidence="4 6" id="KW-0862">Zinc</keyword>
<dbReference type="InterPro" id="IPR036874">
    <property type="entry name" value="Carbonic_anhydrase_sf"/>
</dbReference>
<comment type="catalytic activity">
    <reaction evidence="5">
        <text>hydrogencarbonate + H(+) = CO2 + H2O</text>
        <dbReference type="Rhea" id="RHEA:10748"/>
        <dbReference type="ChEBI" id="CHEBI:15377"/>
        <dbReference type="ChEBI" id="CHEBI:15378"/>
        <dbReference type="ChEBI" id="CHEBI:16526"/>
        <dbReference type="ChEBI" id="CHEBI:17544"/>
        <dbReference type="EC" id="4.2.1.1"/>
    </reaction>
</comment>
<protein>
    <recommendedName>
        <fullName evidence="2">carbonic anhydrase</fullName>
        <ecNumber evidence="2">4.2.1.1</ecNumber>
    </recommendedName>
</protein>
<dbReference type="PANTHER" id="PTHR43175">
    <property type="entry name" value="CARBONIC ANHYDRASE"/>
    <property type="match status" value="1"/>
</dbReference>
<dbReference type="EMBL" id="FOJI01000018">
    <property type="protein sequence ID" value="SEW41792.1"/>
    <property type="molecule type" value="Genomic_DNA"/>
</dbReference>
<dbReference type="Gene3D" id="3.40.1050.10">
    <property type="entry name" value="Carbonic anhydrase"/>
    <property type="match status" value="1"/>
</dbReference>
<dbReference type="PANTHER" id="PTHR43175:SF3">
    <property type="entry name" value="CARBON DISULFIDE HYDROLASE"/>
    <property type="match status" value="1"/>
</dbReference>
<dbReference type="SMART" id="SM00947">
    <property type="entry name" value="Pro_CA"/>
    <property type="match status" value="1"/>
</dbReference>
<keyword evidence="8" id="KW-1185">Reference proteome</keyword>
<dbReference type="Proteomes" id="UP000199701">
    <property type="component" value="Unassembled WGS sequence"/>
</dbReference>
<organism evidence="7 8">
    <name type="scientific">[Clostridium] fimetarium</name>
    <dbReference type="NCBI Taxonomy" id="99656"/>
    <lineage>
        <taxon>Bacteria</taxon>
        <taxon>Bacillati</taxon>
        <taxon>Bacillota</taxon>
        <taxon>Clostridia</taxon>
        <taxon>Lachnospirales</taxon>
        <taxon>Lachnospiraceae</taxon>
    </lineage>
</organism>
<dbReference type="GO" id="GO:0008270">
    <property type="term" value="F:zinc ion binding"/>
    <property type="evidence" value="ECO:0007669"/>
    <property type="project" value="InterPro"/>
</dbReference>
<dbReference type="CDD" id="cd03379">
    <property type="entry name" value="beta_CA_cladeD"/>
    <property type="match status" value="1"/>
</dbReference>
<dbReference type="AlphaFoldDB" id="A0A1I0RLB0"/>
<dbReference type="STRING" id="99656.SAMN05421659_11821"/>
<reference evidence="7 8" key="1">
    <citation type="submission" date="2016-10" db="EMBL/GenBank/DDBJ databases">
        <authorList>
            <person name="de Groot N.N."/>
        </authorList>
    </citation>
    <scope>NUCLEOTIDE SEQUENCE [LARGE SCALE GENOMIC DNA]</scope>
    <source>
        <strain evidence="7 8">DSM 9179</strain>
    </source>
</reference>
<evidence type="ECO:0000256" key="3">
    <source>
        <dbReference type="ARBA" id="ARBA00022723"/>
    </source>
</evidence>
<evidence type="ECO:0000256" key="2">
    <source>
        <dbReference type="ARBA" id="ARBA00012925"/>
    </source>
</evidence>
<evidence type="ECO:0000256" key="5">
    <source>
        <dbReference type="ARBA" id="ARBA00048348"/>
    </source>
</evidence>
<feature type="binding site" evidence="6">
    <location>
        <position position="94"/>
    </location>
    <ligand>
        <name>Zn(2+)</name>
        <dbReference type="ChEBI" id="CHEBI:29105"/>
    </ligand>
</feature>
<dbReference type="Pfam" id="PF00484">
    <property type="entry name" value="Pro_CA"/>
    <property type="match status" value="1"/>
</dbReference>
<feature type="binding site" evidence="6">
    <location>
        <position position="97"/>
    </location>
    <ligand>
        <name>Zn(2+)</name>
        <dbReference type="ChEBI" id="CHEBI:29105"/>
    </ligand>
</feature>
<sequence>MKDAILKFNKEFVANKGYEKYSTSKYPEMKIAILTCMDTRLVELLPAALGLKNGDVKMIKNAGGTINAPFGSAIRSLLVAIFELGVNEIMVIGHTDCGVQHIDSERMINHMIERGISEDQIDMISYCGVDFKNWLSGFDSVEISVRKNVEMLKLHPLIPDDVKIEGYVINSETGELLEVTEDET</sequence>
<evidence type="ECO:0000313" key="8">
    <source>
        <dbReference type="Proteomes" id="UP000199701"/>
    </source>
</evidence>
<evidence type="ECO:0000313" key="7">
    <source>
        <dbReference type="EMBL" id="SEW41792.1"/>
    </source>
</evidence>
<comment type="similarity">
    <text evidence="1">Belongs to the beta-class carbonic anhydrase family.</text>
</comment>
<dbReference type="OrthoDB" id="9792260at2"/>
<gene>
    <name evidence="7" type="ORF">SAMN05421659_11821</name>
</gene>
<evidence type="ECO:0000256" key="6">
    <source>
        <dbReference type="PIRSR" id="PIRSR601765-1"/>
    </source>
</evidence>
<dbReference type="RefSeq" id="WP_092456828.1">
    <property type="nucleotide sequence ID" value="NZ_FOJI01000018.1"/>
</dbReference>
<name>A0A1I0RLB0_9FIRM</name>
<evidence type="ECO:0000256" key="1">
    <source>
        <dbReference type="ARBA" id="ARBA00006217"/>
    </source>
</evidence>